<keyword evidence="6 12" id="KW-0915">Sodium</keyword>
<keyword evidence="2 12" id="KW-1003">Cell membrane</keyword>
<keyword evidence="3" id="KW-0997">Cell inner membrane</keyword>
<dbReference type="GO" id="GO:0046872">
    <property type="term" value="F:metal ion binding"/>
    <property type="evidence" value="ECO:0007669"/>
    <property type="project" value="UniProtKB-KW"/>
</dbReference>
<keyword evidence="5 12" id="KW-1133">Transmembrane helix</keyword>
<evidence type="ECO:0000256" key="12">
    <source>
        <dbReference type="HAMAP-Rule" id="MF_00454"/>
    </source>
</evidence>
<evidence type="ECO:0000313" key="13">
    <source>
        <dbReference type="EMBL" id="GEP59294.1"/>
    </source>
</evidence>
<evidence type="ECO:0000256" key="2">
    <source>
        <dbReference type="ARBA" id="ARBA00022475"/>
    </source>
</evidence>
<keyword evidence="9 12" id="KW-0407">Ion channel</keyword>
<evidence type="ECO:0000256" key="9">
    <source>
        <dbReference type="ARBA" id="ARBA00023303"/>
    </source>
</evidence>
<evidence type="ECO:0000256" key="11">
    <source>
        <dbReference type="ARBA" id="ARBA00035585"/>
    </source>
</evidence>
<feature type="binding site" evidence="12">
    <location>
        <position position="78"/>
    </location>
    <ligand>
        <name>Na(+)</name>
        <dbReference type="ChEBI" id="CHEBI:29101"/>
        <note>structural</note>
    </ligand>
</feature>
<comment type="subcellular location">
    <subcellularLocation>
        <location evidence="1 12">Cell membrane</location>
        <topology evidence="1 12">Multi-pass membrane protein</topology>
    </subcellularLocation>
</comment>
<dbReference type="Pfam" id="PF02537">
    <property type="entry name" value="CRCB"/>
    <property type="match status" value="1"/>
</dbReference>
<keyword evidence="12" id="KW-0479">Metal-binding</keyword>
<dbReference type="GO" id="GO:0140114">
    <property type="term" value="P:cellular detoxification of fluoride"/>
    <property type="evidence" value="ECO:0007669"/>
    <property type="project" value="UniProtKB-UniRule"/>
</dbReference>
<feature type="transmembrane region" description="Helical" evidence="12">
    <location>
        <begin position="34"/>
        <end position="55"/>
    </location>
</feature>
<keyword evidence="7 12" id="KW-0406">Ion transport</keyword>
<name>A0A512NK17_9HYPH</name>
<accession>A0A512NK17</accession>
<feature type="transmembrane region" description="Helical" evidence="12">
    <location>
        <begin position="67"/>
        <end position="91"/>
    </location>
</feature>
<comment type="similarity">
    <text evidence="10 12">Belongs to the fluoride channel Fluc/FEX (TC 1.A.43) family.</text>
</comment>
<dbReference type="EMBL" id="BKAJ01000126">
    <property type="protein sequence ID" value="GEP59294.1"/>
    <property type="molecule type" value="Genomic_DNA"/>
</dbReference>
<keyword evidence="4 12" id="KW-0812">Transmembrane</keyword>
<feature type="binding site" evidence="12">
    <location>
        <position position="75"/>
    </location>
    <ligand>
        <name>Na(+)</name>
        <dbReference type="ChEBI" id="CHEBI:29101"/>
        <note>structural</note>
    </ligand>
</feature>
<comment type="activity regulation">
    <text evidence="12">Na(+) is not transported, but it plays an essential structural role and its presence is essential for fluoride channel function.</text>
</comment>
<protein>
    <recommendedName>
        <fullName evidence="12">Fluoride-specific ion channel FluC</fullName>
    </recommendedName>
</protein>
<evidence type="ECO:0000256" key="4">
    <source>
        <dbReference type="ARBA" id="ARBA00022692"/>
    </source>
</evidence>
<dbReference type="GO" id="GO:0062054">
    <property type="term" value="F:fluoride channel activity"/>
    <property type="evidence" value="ECO:0007669"/>
    <property type="project" value="UniProtKB-UniRule"/>
</dbReference>
<dbReference type="NCBIfam" id="NF010794">
    <property type="entry name" value="PRK14198.1"/>
    <property type="match status" value="1"/>
</dbReference>
<evidence type="ECO:0000256" key="10">
    <source>
        <dbReference type="ARBA" id="ARBA00035120"/>
    </source>
</evidence>
<gene>
    <name evidence="12 13" type="primary">crcB</name>
    <name evidence="12" type="synonym">fluC</name>
    <name evidence="13" type="ORF">RSO01_64600</name>
</gene>
<evidence type="ECO:0000256" key="6">
    <source>
        <dbReference type="ARBA" id="ARBA00023053"/>
    </source>
</evidence>
<comment type="catalytic activity">
    <reaction evidence="11">
        <text>fluoride(in) = fluoride(out)</text>
        <dbReference type="Rhea" id="RHEA:76159"/>
        <dbReference type="ChEBI" id="CHEBI:17051"/>
    </reaction>
    <physiologicalReaction direction="left-to-right" evidence="11">
        <dbReference type="Rhea" id="RHEA:76160"/>
    </physiologicalReaction>
</comment>
<dbReference type="InterPro" id="IPR003691">
    <property type="entry name" value="FluC"/>
</dbReference>
<proteinExistence type="inferred from homology"/>
<dbReference type="PANTHER" id="PTHR28259:SF1">
    <property type="entry name" value="FLUORIDE EXPORT PROTEIN 1-RELATED"/>
    <property type="match status" value="1"/>
</dbReference>
<sequence length="126" mass="13398">MMAYLVVFVGAGIGGSIRHGMNVWVAHFLGTHFPWHTFVINILGSLVMGLVAGWFAERGGQPGHIPLFLTTGILGGFTTFSAFSLDAVLLWERHEHLLAALYVGGSVVGAIAGLVLGLWIVRTALA</sequence>
<comment type="function">
    <text evidence="12">Fluoride-specific ion channel. Important for reducing fluoride concentration in the cell, thus reducing its toxicity.</text>
</comment>
<dbReference type="HAMAP" id="MF_00454">
    <property type="entry name" value="FluC"/>
    <property type="match status" value="1"/>
</dbReference>
<evidence type="ECO:0000313" key="14">
    <source>
        <dbReference type="Proteomes" id="UP000321058"/>
    </source>
</evidence>
<evidence type="ECO:0000256" key="7">
    <source>
        <dbReference type="ARBA" id="ARBA00023065"/>
    </source>
</evidence>
<dbReference type="NCBIfam" id="TIGR00494">
    <property type="entry name" value="crcB"/>
    <property type="match status" value="1"/>
</dbReference>
<keyword evidence="12" id="KW-0813">Transport</keyword>
<keyword evidence="14" id="KW-1185">Reference proteome</keyword>
<organism evidence="13 14">
    <name type="scientific">Reyranella soli</name>
    <dbReference type="NCBI Taxonomy" id="1230389"/>
    <lineage>
        <taxon>Bacteria</taxon>
        <taxon>Pseudomonadati</taxon>
        <taxon>Pseudomonadota</taxon>
        <taxon>Alphaproteobacteria</taxon>
        <taxon>Hyphomicrobiales</taxon>
        <taxon>Reyranellaceae</taxon>
        <taxon>Reyranella</taxon>
    </lineage>
</organism>
<dbReference type="Proteomes" id="UP000321058">
    <property type="component" value="Unassembled WGS sequence"/>
</dbReference>
<dbReference type="PANTHER" id="PTHR28259">
    <property type="entry name" value="FLUORIDE EXPORT PROTEIN 1-RELATED"/>
    <property type="match status" value="1"/>
</dbReference>
<dbReference type="AlphaFoldDB" id="A0A512NK17"/>
<dbReference type="GO" id="GO:0005886">
    <property type="term" value="C:plasma membrane"/>
    <property type="evidence" value="ECO:0007669"/>
    <property type="project" value="UniProtKB-SubCell"/>
</dbReference>
<evidence type="ECO:0000256" key="3">
    <source>
        <dbReference type="ARBA" id="ARBA00022519"/>
    </source>
</evidence>
<keyword evidence="8 12" id="KW-0472">Membrane</keyword>
<evidence type="ECO:0000256" key="8">
    <source>
        <dbReference type="ARBA" id="ARBA00023136"/>
    </source>
</evidence>
<feature type="transmembrane region" description="Helical" evidence="12">
    <location>
        <begin position="97"/>
        <end position="121"/>
    </location>
</feature>
<comment type="caution">
    <text evidence="13">The sequence shown here is derived from an EMBL/GenBank/DDBJ whole genome shotgun (WGS) entry which is preliminary data.</text>
</comment>
<evidence type="ECO:0000256" key="1">
    <source>
        <dbReference type="ARBA" id="ARBA00004651"/>
    </source>
</evidence>
<evidence type="ECO:0000256" key="5">
    <source>
        <dbReference type="ARBA" id="ARBA00022989"/>
    </source>
</evidence>
<reference evidence="13 14" key="1">
    <citation type="submission" date="2019-07" db="EMBL/GenBank/DDBJ databases">
        <title>Whole genome shotgun sequence of Reyranella soli NBRC 108950.</title>
        <authorList>
            <person name="Hosoyama A."/>
            <person name="Uohara A."/>
            <person name="Ohji S."/>
            <person name="Ichikawa N."/>
        </authorList>
    </citation>
    <scope>NUCLEOTIDE SEQUENCE [LARGE SCALE GENOMIC DNA]</scope>
    <source>
        <strain evidence="13 14">NBRC 108950</strain>
    </source>
</reference>